<evidence type="ECO:0000256" key="1">
    <source>
        <dbReference type="SAM" id="Coils"/>
    </source>
</evidence>
<accession>A0A9W7XGJ3</accession>
<gene>
    <name evidence="2" type="ORF">LPJ64_005393</name>
</gene>
<name>A0A9W7XGJ3_9FUNG</name>
<proteinExistence type="predicted"/>
<keyword evidence="1" id="KW-0175">Coiled coil</keyword>
<dbReference type="AlphaFoldDB" id="A0A9W7XGJ3"/>
<organism evidence="2 3">
    <name type="scientific">Coemansia asiatica</name>
    <dbReference type="NCBI Taxonomy" id="1052880"/>
    <lineage>
        <taxon>Eukaryota</taxon>
        <taxon>Fungi</taxon>
        <taxon>Fungi incertae sedis</taxon>
        <taxon>Zoopagomycota</taxon>
        <taxon>Kickxellomycotina</taxon>
        <taxon>Kickxellomycetes</taxon>
        <taxon>Kickxellales</taxon>
        <taxon>Kickxellaceae</taxon>
        <taxon>Coemansia</taxon>
    </lineage>
</organism>
<dbReference type="EMBL" id="JANBOH010000339">
    <property type="protein sequence ID" value="KAJ1642780.1"/>
    <property type="molecule type" value="Genomic_DNA"/>
</dbReference>
<evidence type="ECO:0000313" key="2">
    <source>
        <dbReference type="EMBL" id="KAJ1642780.1"/>
    </source>
</evidence>
<evidence type="ECO:0000313" key="3">
    <source>
        <dbReference type="Proteomes" id="UP001145021"/>
    </source>
</evidence>
<comment type="caution">
    <text evidence="2">The sequence shown here is derived from an EMBL/GenBank/DDBJ whole genome shotgun (WGS) entry which is preliminary data.</text>
</comment>
<feature type="coiled-coil region" evidence="1">
    <location>
        <begin position="52"/>
        <end position="107"/>
    </location>
</feature>
<sequence>MKEATAAIQDLMRDTAQLFDQASKLNSQLLQIDTFVSNQETHTQLRELARCKNQYKQSLERARSLVDALEADEAESGAMVDTSESRLEHLQQKRDQLYAEAVDKAKEIRMLLDCVKQIQLTSAQLLQI</sequence>
<dbReference type="Proteomes" id="UP001145021">
    <property type="component" value="Unassembled WGS sequence"/>
</dbReference>
<protein>
    <submittedName>
        <fullName evidence="2">Uncharacterized protein</fullName>
    </submittedName>
</protein>
<reference evidence="2" key="1">
    <citation type="submission" date="2022-07" db="EMBL/GenBank/DDBJ databases">
        <title>Phylogenomic reconstructions and comparative analyses of Kickxellomycotina fungi.</title>
        <authorList>
            <person name="Reynolds N.K."/>
            <person name="Stajich J.E."/>
            <person name="Barry K."/>
            <person name="Grigoriev I.V."/>
            <person name="Crous P."/>
            <person name="Smith M.E."/>
        </authorList>
    </citation>
    <scope>NUCLEOTIDE SEQUENCE</scope>
    <source>
        <strain evidence="2">NBRC 105413</strain>
    </source>
</reference>
<keyword evidence="3" id="KW-1185">Reference proteome</keyword>